<organism evidence="8 9">
    <name type="scientific">Larinioides sclopetarius</name>
    <dbReference type="NCBI Taxonomy" id="280406"/>
    <lineage>
        <taxon>Eukaryota</taxon>
        <taxon>Metazoa</taxon>
        <taxon>Ecdysozoa</taxon>
        <taxon>Arthropoda</taxon>
        <taxon>Chelicerata</taxon>
        <taxon>Arachnida</taxon>
        <taxon>Araneae</taxon>
        <taxon>Araneomorphae</taxon>
        <taxon>Entelegynae</taxon>
        <taxon>Araneoidea</taxon>
        <taxon>Araneidae</taxon>
        <taxon>Larinioides</taxon>
    </lineage>
</organism>
<dbReference type="Pfam" id="PF00334">
    <property type="entry name" value="NDK"/>
    <property type="match status" value="1"/>
</dbReference>
<dbReference type="CDD" id="cd04412">
    <property type="entry name" value="NDPk7B"/>
    <property type="match status" value="1"/>
</dbReference>
<dbReference type="GO" id="GO:0006241">
    <property type="term" value="P:CTP biosynthetic process"/>
    <property type="evidence" value="ECO:0007669"/>
    <property type="project" value="InterPro"/>
</dbReference>
<proteinExistence type="inferred from homology"/>
<dbReference type="GO" id="GO:0006228">
    <property type="term" value="P:UTP biosynthetic process"/>
    <property type="evidence" value="ECO:0007669"/>
    <property type="project" value="InterPro"/>
</dbReference>
<dbReference type="SMART" id="SM00676">
    <property type="entry name" value="DM10"/>
    <property type="match status" value="1"/>
</dbReference>
<dbReference type="GO" id="GO:0004550">
    <property type="term" value="F:nucleoside diphosphate kinase activity"/>
    <property type="evidence" value="ECO:0007669"/>
    <property type="project" value="InterPro"/>
</dbReference>
<dbReference type="InterPro" id="IPR001564">
    <property type="entry name" value="Nucleoside_diP_kinase"/>
</dbReference>
<evidence type="ECO:0000256" key="4">
    <source>
        <dbReference type="ARBA" id="ARBA00023273"/>
    </source>
</evidence>
<dbReference type="EMBL" id="CAXIEN010000629">
    <property type="protein sequence ID" value="CAL1301152.1"/>
    <property type="molecule type" value="Genomic_DNA"/>
</dbReference>
<dbReference type="Proteomes" id="UP001497382">
    <property type="component" value="Unassembled WGS sequence"/>
</dbReference>
<dbReference type="InterPro" id="IPR006602">
    <property type="entry name" value="DM10_dom"/>
</dbReference>
<dbReference type="PANTHER" id="PTHR43109:SF2">
    <property type="entry name" value="NUCLEOSIDE DIPHOSPHATE KINASE 7"/>
    <property type="match status" value="1"/>
</dbReference>
<keyword evidence="4" id="KW-0966">Cell projection</keyword>
<evidence type="ECO:0000313" key="8">
    <source>
        <dbReference type="EMBL" id="CAL1301152.1"/>
    </source>
</evidence>
<accession>A0AAV2BZH0</accession>
<dbReference type="Gene3D" id="3.30.70.141">
    <property type="entry name" value="Nucleoside diphosphate kinase-like domain"/>
    <property type="match status" value="1"/>
</dbReference>
<evidence type="ECO:0000259" key="7">
    <source>
        <dbReference type="PROSITE" id="PS51336"/>
    </source>
</evidence>
<evidence type="ECO:0000256" key="3">
    <source>
        <dbReference type="ARBA" id="ARBA00023212"/>
    </source>
</evidence>
<keyword evidence="3" id="KW-0206">Cytoskeleton</keyword>
<dbReference type="PROSITE" id="PS51336">
    <property type="entry name" value="DM10"/>
    <property type="match status" value="1"/>
</dbReference>
<protein>
    <recommendedName>
        <fullName evidence="7">DM10 domain-containing protein</fullName>
    </recommendedName>
</protein>
<evidence type="ECO:0000313" key="9">
    <source>
        <dbReference type="Proteomes" id="UP001497382"/>
    </source>
</evidence>
<dbReference type="InterPro" id="IPR036850">
    <property type="entry name" value="NDK-like_dom_sf"/>
</dbReference>
<keyword evidence="9" id="KW-1185">Reference proteome</keyword>
<comment type="subcellular location">
    <subcellularLocation>
        <location evidence="1">Cytoplasm</location>
        <location evidence="1">Cytoskeleton</location>
        <location evidence="1">Cilium axoneme</location>
    </subcellularLocation>
</comment>
<evidence type="ECO:0000256" key="2">
    <source>
        <dbReference type="ARBA" id="ARBA00022490"/>
    </source>
</evidence>
<feature type="non-terminal residue" evidence="8">
    <location>
        <position position="1"/>
    </location>
</feature>
<reference evidence="8 9" key="1">
    <citation type="submission" date="2024-04" db="EMBL/GenBank/DDBJ databases">
        <authorList>
            <person name="Rising A."/>
            <person name="Reimegard J."/>
            <person name="Sonavane S."/>
            <person name="Akerstrom W."/>
            <person name="Nylinder S."/>
            <person name="Hedman E."/>
            <person name="Kallberg Y."/>
        </authorList>
    </citation>
    <scope>NUCLEOTIDE SEQUENCE [LARGE SCALE GENOMIC DNA]</scope>
</reference>
<evidence type="ECO:0000256" key="6">
    <source>
        <dbReference type="RuleBase" id="RU004011"/>
    </source>
</evidence>
<evidence type="ECO:0000256" key="5">
    <source>
        <dbReference type="PROSITE-ProRule" id="PRU00706"/>
    </source>
</evidence>
<name>A0AAV2BZH0_9ARAC</name>
<dbReference type="InterPro" id="IPR034907">
    <property type="entry name" value="NDK-like_dom"/>
</dbReference>
<dbReference type="PROSITE" id="PS51374">
    <property type="entry name" value="NDPK_LIKE"/>
    <property type="match status" value="1"/>
</dbReference>
<dbReference type="FunFam" id="3.30.70.141:FF:000004">
    <property type="entry name" value="Nucleoside diphosphate kinase 7"/>
    <property type="match status" value="1"/>
</dbReference>
<dbReference type="SMART" id="SM00562">
    <property type="entry name" value="NDK"/>
    <property type="match status" value="1"/>
</dbReference>
<comment type="caution">
    <text evidence="8">The sequence shown here is derived from an EMBL/GenBank/DDBJ whole genome shotgun (WGS) entry which is preliminary data.</text>
</comment>
<dbReference type="GO" id="GO:0006183">
    <property type="term" value="P:GTP biosynthetic process"/>
    <property type="evidence" value="ECO:0007669"/>
    <property type="project" value="InterPro"/>
</dbReference>
<dbReference type="PANTHER" id="PTHR43109">
    <property type="entry name" value="NUCLEOSIDE DIPHOSPHATE KINASE 7"/>
    <property type="match status" value="1"/>
</dbReference>
<comment type="caution">
    <text evidence="5">Lacks conserved residue(s) required for the propagation of feature annotation.</text>
</comment>
<sequence length="425" mass="48125">YDSRFLAEQKKGGDRAQTPRCFGVENKKSHRSDQDQCRSGLVNTARCHQQCSAFMIDIFFRFLSSDFIMSEEKYRFLVEWFDPTVKVKRRFILSYYPSDGSVDMYDIGSKRLFLRRIQCDNVGLEDLFIGSIVNVLSRQLYIIDFGDRITAERFSREVESTIFIVNESGFTNLGRIISVLENNDLAINRGKFIDKEKSGFNASSFATKLDKKFVIMEVRGQNARNIVRKLVNPESPIERPLKCNLGEMAGHCLGPTDDRIAETEIKVFFPSSKEVHCNTAVYTNSTCCIIKPHAVREKIVGRIIQDIIMAGFVISALEVVTFNLGTASEFLDVYKGVVAEYKDMVAQLMSGPSIALEISKQNSSSVFEKFRTYVGPADPEIARKIRPGTLRANYGHDKIKNAVHCTDLPEDASLELDYVFRVLPA</sequence>
<gene>
    <name evidence="8" type="ORF">LARSCL_LOCUS22349</name>
</gene>
<dbReference type="InterPro" id="IPR037993">
    <property type="entry name" value="NDPk7B"/>
</dbReference>
<dbReference type="SUPFAM" id="SSF54919">
    <property type="entry name" value="Nucleoside diphosphate kinase, NDK"/>
    <property type="match status" value="2"/>
</dbReference>
<comment type="similarity">
    <text evidence="5 6">Belongs to the NDK family.</text>
</comment>
<evidence type="ECO:0000256" key="1">
    <source>
        <dbReference type="ARBA" id="ARBA00004430"/>
    </source>
</evidence>
<dbReference type="GO" id="GO:0005879">
    <property type="term" value="C:axonemal microtubule"/>
    <property type="evidence" value="ECO:0007669"/>
    <property type="project" value="TreeGrafter"/>
</dbReference>
<dbReference type="AlphaFoldDB" id="A0AAV2BZH0"/>
<keyword evidence="2" id="KW-0963">Cytoplasm</keyword>
<dbReference type="PRINTS" id="PR01243">
    <property type="entry name" value="NUCDPKINASE"/>
</dbReference>
<feature type="domain" description="DM10" evidence="7">
    <location>
        <begin position="70"/>
        <end position="158"/>
    </location>
</feature>